<dbReference type="Proteomes" id="UP000070373">
    <property type="component" value="Unassembled WGS sequence"/>
</dbReference>
<comment type="similarity">
    <text evidence="1">Belongs to the NAD(P)-dependent epimerase/dehydratase family.</text>
</comment>
<dbReference type="SUPFAM" id="SSF51735">
    <property type="entry name" value="NAD(P)-binding Rossmann-fold domains"/>
    <property type="match status" value="1"/>
</dbReference>
<dbReference type="InterPro" id="IPR001509">
    <property type="entry name" value="Epimerase_deHydtase"/>
</dbReference>
<gene>
    <name evidence="3" type="ORF">AKJ64_02885</name>
</gene>
<dbReference type="Gene3D" id="3.90.25.10">
    <property type="entry name" value="UDP-galactose 4-epimerase, domain 1"/>
    <property type="match status" value="1"/>
</dbReference>
<name>A0A133UEC8_9EURY</name>
<protein>
    <recommendedName>
        <fullName evidence="2">NAD-dependent epimerase/dehydratase domain-containing protein</fullName>
    </recommendedName>
</protein>
<evidence type="ECO:0000256" key="1">
    <source>
        <dbReference type="ARBA" id="ARBA00007637"/>
    </source>
</evidence>
<dbReference type="PATRIC" id="fig|1698263.3.peg.847"/>
<comment type="caution">
    <text evidence="3">The sequence shown here is derived from an EMBL/GenBank/DDBJ whole genome shotgun (WGS) entry which is preliminary data.</text>
</comment>
<organism evidence="3 4">
    <name type="scientific">candidate division MSBL1 archaeon SCGC-AAA259E17</name>
    <dbReference type="NCBI Taxonomy" id="1698263"/>
    <lineage>
        <taxon>Archaea</taxon>
        <taxon>Methanobacteriati</taxon>
        <taxon>Methanobacteriota</taxon>
        <taxon>candidate division MSBL1</taxon>
    </lineage>
</organism>
<dbReference type="PRINTS" id="PR01713">
    <property type="entry name" value="NUCEPIMERASE"/>
</dbReference>
<dbReference type="Gene3D" id="3.40.50.720">
    <property type="entry name" value="NAD(P)-binding Rossmann-like Domain"/>
    <property type="match status" value="1"/>
</dbReference>
<evidence type="ECO:0000313" key="4">
    <source>
        <dbReference type="Proteomes" id="UP000070373"/>
    </source>
</evidence>
<accession>A0A133UEC8</accession>
<dbReference type="AlphaFoldDB" id="A0A133UEC8"/>
<feature type="domain" description="NAD-dependent epimerase/dehydratase" evidence="2">
    <location>
        <begin position="5"/>
        <end position="242"/>
    </location>
</feature>
<dbReference type="Pfam" id="PF01370">
    <property type="entry name" value="Epimerase"/>
    <property type="match status" value="1"/>
</dbReference>
<dbReference type="EMBL" id="LHXN01000045">
    <property type="protein sequence ID" value="KXA92539.1"/>
    <property type="molecule type" value="Genomic_DNA"/>
</dbReference>
<proteinExistence type="inferred from homology"/>
<evidence type="ECO:0000313" key="3">
    <source>
        <dbReference type="EMBL" id="KXA92539.1"/>
    </source>
</evidence>
<evidence type="ECO:0000259" key="2">
    <source>
        <dbReference type="Pfam" id="PF01370"/>
    </source>
</evidence>
<sequence length="313" mass="35208">MRLKILVTGGAGFIGSHLVDKLLSENHEVGVLENLYSGNSQNLRKHEENPSFRFFEGDIRNEEDVEKALNDTEAVFHEAAITSVPVSMERPDFTEEVNVQGTVTLLEKCEELGVEKLVYASTCAIYGDTENLPVSEDCSPKFRSPYAKSKFLGEEKCREFEEKGDLETVILRYFNVYGPGRGEDGEGGVIYKFLKRLDKEKSPVIYGDGNQTRDFVYVKDVVRANILALEKKGISGQAFNIGSGRAISINELLDTLLDLTGMYDLEPIHREPRSGDIRHSRADLSKAAEKLNYTPDVSLKEGLRRLVEEEWNF</sequence>
<dbReference type="PANTHER" id="PTHR43000">
    <property type="entry name" value="DTDP-D-GLUCOSE 4,6-DEHYDRATASE-RELATED"/>
    <property type="match status" value="1"/>
</dbReference>
<keyword evidence="4" id="KW-1185">Reference proteome</keyword>
<dbReference type="InterPro" id="IPR036291">
    <property type="entry name" value="NAD(P)-bd_dom_sf"/>
</dbReference>
<reference evidence="3 4" key="1">
    <citation type="journal article" date="2016" name="Sci. Rep.">
        <title>Metabolic traits of an uncultured archaeal lineage -MSBL1- from brine pools of the Red Sea.</title>
        <authorList>
            <person name="Mwirichia R."/>
            <person name="Alam I."/>
            <person name="Rashid M."/>
            <person name="Vinu M."/>
            <person name="Ba-Alawi W."/>
            <person name="Anthony Kamau A."/>
            <person name="Kamanda Ngugi D."/>
            <person name="Goker M."/>
            <person name="Klenk H.P."/>
            <person name="Bajic V."/>
            <person name="Stingl U."/>
        </authorList>
    </citation>
    <scope>NUCLEOTIDE SEQUENCE [LARGE SCALE GENOMIC DNA]</scope>
    <source>
        <strain evidence="3">SCGC-AAA259E17</strain>
    </source>
</reference>